<dbReference type="Proteomes" id="UP001519287">
    <property type="component" value="Unassembled WGS sequence"/>
</dbReference>
<keyword evidence="3" id="KW-1185">Reference proteome</keyword>
<comment type="caution">
    <text evidence="2">The sequence shown here is derived from an EMBL/GenBank/DDBJ whole genome shotgun (WGS) entry which is preliminary data.</text>
</comment>
<dbReference type="PANTHER" id="PTHR37308">
    <property type="entry name" value="INTEGRAL MEMBRANE PROTEIN"/>
    <property type="match status" value="1"/>
</dbReference>
<reference evidence="2 3" key="1">
    <citation type="submission" date="2021-03" db="EMBL/GenBank/DDBJ databases">
        <title>Genomic Encyclopedia of Type Strains, Phase IV (KMG-IV): sequencing the most valuable type-strain genomes for metagenomic binning, comparative biology and taxonomic classification.</title>
        <authorList>
            <person name="Goeker M."/>
        </authorList>
    </citation>
    <scope>NUCLEOTIDE SEQUENCE [LARGE SCALE GENOMIC DNA]</scope>
    <source>
        <strain evidence="2 3">DSM 26048</strain>
    </source>
</reference>
<dbReference type="PANTHER" id="PTHR37308:SF1">
    <property type="entry name" value="POLYPRENYL-PHOSPHATE TRANSPORTER"/>
    <property type="match status" value="1"/>
</dbReference>
<feature type="transmembrane region" description="Helical" evidence="1">
    <location>
        <begin position="83"/>
        <end position="100"/>
    </location>
</feature>
<keyword evidence="1" id="KW-0472">Membrane</keyword>
<proteinExistence type="predicted"/>
<feature type="transmembrane region" description="Helical" evidence="1">
    <location>
        <begin position="151"/>
        <end position="177"/>
    </location>
</feature>
<feature type="transmembrane region" description="Helical" evidence="1">
    <location>
        <begin position="6"/>
        <end position="33"/>
    </location>
</feature>
<protein>
    <submittedName>
        <fullName evidence="2">Membrane protein</fullName>
    </submittedName>
</protein>
<dbReference type="InterPro" id="IPR007163">
    <property type="entry name" value="VCA0040-like"/>
</dbReference>
<evidence type="ECO:0000256" key="1">
    <source>
        <dbReference type="SAM" id="Phobius"/>
    </source>
</evidence>
<dbReference type="Pfam" id="PF04018">
    <property type="entry name" value="VCA0040-like"/>
    <property type="match status" value="1"/>
</dbReference>
<feature type="transmembrane region" description="Helical" evidence="1">
    <location>
        <begin position="244"/>
        <end position="267"/>
    </location>
</feature>
<feature type="transmembrane region" description="Helical" evidence="1">
    <location>
        <begin position="189"/>
        <end position="214"/>
    </location>
</feature>
<accession>A0ABS4IZ14</accession>
<sequence length="272" mass="29522">MKWNNLWRGAMMGVTDIIPGISGGTIAIVLGIYEDTINSINQLFSTSWKKSLSFLIPLGIGLLAAIFSAARVISWLLEVYTQQTYFFFIGLILGIAPYLLQKVSYRTTFKAHHYLILLVSLVIVSVLGTMGERSNEVLEMTSFMDYITLFFIGWIASTALVLPGVSGSFMMLLLGYYETIIHGVKTLDIAIIIAVGIGVAFGIIVTSKLISYLLHRFTTVVYAAVVGLVVGSAYVIFPEIGDSIGGIIASILTFGLGVVIAAVLGRIEYKNA</sequence>
<dbReference type="RefSeq" id="WP_209972814.1">
    <property type="nucleotide sequence ID" value="NZ_JAGGLB010000012.1"/>
</dbReference>
<evidence type="ECO:0000313" key="2">
    <source>
        <dbReference type="EMBL" id="MBP1992096.1"/>
    </source>
</evidence>
<keyword evidence="1" id="KW-0812">Transmembrane</keyword>
<name>A0ABS4IZ14_9BACL</name>
<evidence type="ECO:0000313" key="3">
    <source>
        <dbReference type="Proteomes" id="UP001519287"/>
    </source>
</evidence>
<feature type="transmembrane region" description="Helical" evidence="1">
    <location>
        <begin position="112"/>
        <end position="131"/>
    </location>
</feature>
<gene>
    <name evidence="2" type="ORF">J2Z66_003704</name>
</gene>
<keyword evidence="1" id="KW-1133">Transmembrane helix</keyword>
<feature type="transmembrane region" description="Helical" evidence="1">
    <location>
        <begin position="220"/>
        <end position="237"/>
    </location>
</feature>
<organism evidence="2 3">
    <name type="scientific">Paenibacillus eucommiae</name>
    <dbReference type="NCBI Taxonomy" id="1355755"/>
    <lineage>
        <taxon>Bacteria</taxon>
        <taxon>Bacillati</taxon>
        <taxon>Bacillota</taxon>
        <taxon>Bacilli</taxon>
        <taxon>Bacillales</taxon>
        <taxon>Paenibacillaceae</taxon>
        <taxon>Paenibacillus</taxon>
    </lineage>
</organism>
<dbReference type="EMBL" id="JAGGLB010000012">
    <property type="protein sequence ID" value="MBP1992096.1"/>
    <property type="molecule type" value="Genomic_DNA"/>
</dbReference>
<feature type="transmembrane region" description="Helical" evidence="1">
    <location>
        <begin position="54"/>
        <end position="77"/>
    </location>
</feature>